<evidence type="ECO:0000313" key="3">
    <source>
        <dbReference type="Proteomes" id="UP000807469"/>
    </source>
</evidence>
<dbReference type="InterPro" id="IPR046496">
    <property type="entry name" value="DUF6589"/>
</dbReference>
<gene>
    <name evidence="2" type="ORF">BDN70DRAFT_937307</name>
</gene>
<evidence type="ECO:0000313" key="2">
    <source>
        <dbReference type="EMBL" id="KAF9473609.1"/>
    </source>
</evidence>
<dbReference type="EMBL" id="MU155429">
    <property type="protein sequence ID" value="KAF9473609.1"/>
    <property type="molecule type" value="Genomic_DNA"/>
</dbReference>
<reference evidence="2" key="1">
    <citation type="submission" date="2020-11" db="EMBL/GenBank/DDBJ databases">
        <authorList>
            <consortium name="DOE Joint Genome Institute"/>
            <person name="Ahrendt S."/>
            <person name="Riley R."/>
            <person name="Andreopoulos W."/>
            <person name="Labutti K."/>
            <person name="Pangilinan J."/>
            <person name="Ruiz-Duenas F.J."/>
            <person name="Barrasa J.M."/>
            <person name="Sanchez-Garcia M."/>
            <person name="Camarero S."/>
            <person name="Miyauchi S."/>
            <person name="Serrano A."/>
            <person name="Linde D."/>
            <person name="Babiker R."/>
            <person name="Drula E."/>
            <person name="Ayuso-Fernandez I."/>
            <person name="Pacheco R."/>
            <person name="Padilla G."/>
            <person name="Ferreira P."/>
            <person name="Barriuso J."/>
            <person name="Kellner H."/>
            <person name="Castanera R."/>
            <person name="Alfaro M."/>
            <person name="Ramirez L."/>
            <person name="Pisabarro A.G."/>
            <person name="Kuo A."/>
            <person name="Tritt A."/>
            <person name="Lipzen A."/>
            <person name="He G."/>
            <person name="Yan M."/>
            <person name="Ng V."/>
            <person name="Cullen D."/>
            <person name="Martin F."/>
            <person name="Rosso M.-N."/>
            <person name="Henrissat B."/>
            <person name="Hibbett D."/>
            <person name="Martinez A.T."/>
            <person name="Grigoriev I.V."/>
        </authorList>
    </citation>
    <scope>NUCLEOTIDE SEQUENCE</scope>
    <source>
        <strain evidence="2">CIRM-BRFM 674</strain>
    </source>
</reference>
<organism evidence="2 3">
    <name type="scientific">Pholiota conissans</name>
    <dbReference type="NCBI Taxonomy" id="109636"/>
    <lineage>
        <taxon>Eukaryota</taxon>
        <taxon>Fungi</taxon>
        <taxon>Dikarya</taxon>
        <taxon>Basidiomycota</taxon>
        <taxon>Agaricomycotina</taxon>
        <taxon>Agaricomycetes</taxon>
        <taxon>Agaricomycetidae</taxon>
        <taxon>Agaricales</taxon>
        <taxon>Agaricineae</taxon>
        <taxon>Strophariaceae</taxon>
        <taxon>Pholiota</taxon>
    </lineage>
</organism>
<dbReference type="OrthoDB" id="5424058at2759"/>
<name>A0A9P5YS13_9AGAR</name>
<sequence length="179" mass="20359">MRFFVNLQQVHPKLRKAWLVNWLANLSGKPDGFKEIDLLQEHQNFWLKVIYSAKGSNHSWEWLSMVSVSTFALRDVIRKMQKEFATPLHDSLRLSSSARTSNMLGLLMQTNHGIEVNDSPSESVGESEAEAKDIGIDSGHLSIDFEDLLMDEDEFLQGSDGEQFFGMVEDIISEFLNHG</sequence>
<dbReference type="Proteomes" id="UP000807469">
    <property type="component" value="Unassembled WGS sequence"/>
</dbReference>
<comment type="caution">
    <text evidence="2">The sequence shown here is derived from an EMBL/GenBank/DDBJ whole genome shotgun (WGS) entry which is preliminary data.</text>
</comment>
<keyword evidence="3" id="KW-1185">Reference proteome</keyword>
<proteinExistence type="predicted"/>
<protein>
    <recommendedName>
        <fullName evidence="1">DUF6589 domain-containing protein</fullName>
    </recommendedName>
</protein>
<feature type="domain" description="DUF6589" evidence="1">
    <location>
        <begin position="2"/>
        <end position="86"/>
    </location>
</feature>
<accession>A0A9P5YS13</accession>
<evidence type="ECO:0000259" key="1">
    <source>
        <dbReference type="Pfam" id="PF20231"/>
    </source>
</evidence>
<dbReference type="AlphaFoldDB" id="A0A9P5YS13"/>
<dbReference type="Pfam" id="PF20231">
    <property type="entry name" value="DUF6589"/>
    <property type="match status" value="1"/>
</dbReference>